<dbReference type="Pfam" id="PF00107">
    <property type="entry name" value="ADH_zinc_N"/>
    <property type="match status" value="1"/>
</dbReference>
<dbReference type="SUPFAM" id="SSF50129">
    <property type="entry name" value="GroES-like"/>
    <property type="match status" value="1"/>
</dbReference>
<dbReference type="InterPro" id="IPR013149">
    <property type="entry name" value="ADH-like_C"/>
</dbReference>
<evidence type="ECO:0000313" key="9">
    <source>
        <dbReference type="Proteomes" id="UP000268093"/>
    </source>
</evidence>
<evidence type="ECO:0000256" key="2">
    <source>
        <dbReference type="ARBA" id="ARBA00008072"/>
    </source>
</evidence>
<dbReference type="InterPro" id="IPR011032">
    <property type="entry name" value="GroES-like_sf"/>
</dbReference>
<dbReference type="AlphaFoldDB" id="A0A433CZ31"/>
<dbReference type="SUPFAM" id="SSF51735">
    <property type="entry name" value="NAD(P)-binding Rossmann-fold domains"/>
    <property type="match status" value="1"/>
</dbReference>
<dbReference type="Proteomes" id="UP000268093">
    <property type="component" value="Unassembled WGS sequence"/>
</dbReference>
<dbReference type="GO" id="GO:0006062">
    <property type="term" value="P:sorbitol catabolic process"/>
    <property type="evidence" value="ECO:0007669"/>
    <property type="project" value="TreeGrafter"/>
</dbReference>
<reference evidence="8 9" key="1">
    <citation type="journal article" date="2018" name="New Phytol.">
        <title>Phylogenomics of Endogonaceae and evolution of mycorrhizas within Mucoromycota.</title>
        <authorList>
            <person name="Chang Y."/>
            <person name="Desiro A."/>
            <person name="Na H."/>
            <person name="Sandor L."/>
            <person name="Lipzen A."/>
            <person name="Clum A."/>
            <person name="Barry K."/>
            <person name="Grigoriev I.V."/>
            <person name="Martin F.M."/>
            <person name="Stajich J.E."/>
            <person name="Smith M.E."/>
            <person name="Bonito G."/>
            <person name="Spatafora J.W."/>
        </authorList>
    </citation>
    <scope>NUCLEOTIDE SEQUENCE [LARGE SCALE GENOMIC DNA]</scope>
    <source>
        <strain evidence="8 9">GMNB39</strain>
    </source>
</reference>
<feature type="domain" description="Alcohol dehydrogenase-like C-terminal" evidence="6">
    <location>
        <begin position="124"/>
        <end position="262"/>
    </location>
</feature>
<evidence type="ECO:0000256" key="3">
    <source>
        <dbReference type="ARBA" id="ARBA00022723"/>
    </source>
</evidence>
<dbReference type="GO" id="GO:0046872">
    <property type="term" value="F:metal ion binding"/>
    <property type="evidence" value="ECO:0007669"/>
    <property type="project" value="UniProtKB-KW"/>
</dbReference>
<keyword evidence="5" id="KW-0560">Oxidoreductase</keyword>
<dbReference type="InterPro" id="IPR036291">
    <property type="entry name" value="NAD(P)-bd_dom_sf"/>
</dbReference>
<organism evidence="8 9">
    <name type="scientific">Jimgerdemannia flammicorona</name>
    <dbReference type="NCBI Taxonomy" id="994334"/>
    <lineage>
        <taxon>Eukaryota</taxon>
        <taxon>Fungi</taxon>
        <taxon>Fungi incertae sedis</taxon>
        <taxon>Mucoromycota</taxon>
        <taxon>Mucoromycotina</taxon>
        <taxon>Endogonomycetes</taxon>
        <taxon>Endogonales</taxon>
        <taxon>Endogonaceae</taxon>
        <taxon>Jimgerdemannia</taxon>
    </lineage>
</organism>
<gene>
    <name evidence="8" type="ORF">BC936DRAFT_136658</name>
</gene>
<comment type="caution">
    <text evidence="8">The sequence shown here is derived from an EMBL/GenBank/DDBJ whole genome shotgun (WGS) entry which is preliminary data.</text>
</comment>
<dbReference type="GO" id="GO:0003939">
    <property type="term" value="F:L-iditol 2-dehydrogenase (NAD+) activity"/>
    <property type="evidence" value="ECO:0007669"/>
    <property type="project" value="TreeGrafter"/>
</dbReference>
<dbReference type="InterPro" id="IPR013154">
    <property type="entry name" value="ADH-like_N"/>
</dbReference>
<evidence type="ECO:0000259" key="6">
    <source>
        <dbReference type="Pfam" id="PF00107"/>
    </source>
</evidence>
<feature type="domain" description="Alcohol dehydrogenase-like N-terminal" evidence="7">
    <location>
        <begin position="23"/>
        <end position="86"/>
    </location>
</feature>
<evidence type="ECO:0000256" key="4">
    <source>
        <dbReference type="ARBA" id="ARBA00022833"/>
    </source>
</evidence>
<dbReference type="OrthoDB" id="2148442at2759"/>
<keyword evidence="3" id="KW-0479">Metal-binding</keyword>
<evidence type="ECO:0000256" key="1">
    <source>
        <dbReference type="ARBA" id="ARBA00001947"/>
    </source>
</evidence>
<comment type="cofactor">
    <cofactor evidence="1">
        <name>Zn(2+)</name>
        <dbReference type="ChEBI" id="CHEBI:29105"/>
    </cofactor>
</comment>
<dbReference type="EMBL" id="RBNI01010190">
    <property type="protein sequence ID" value="RUP43839.1"/>
    <property type="molecule type" value="Genomic_DNA"/>
</dbReference>
<sequence length="304" mass="32486">MSSSDGRDGENPVCCSSIGFDSGVFAGDRVAIEPGRSCGICARCREGRYNLCPDMKFAASLLQGPNDGTLREWVTYPAGLCHKIPESMTYEEGAMMEPLAVAVHSVRRTQLSAGNKVIVMGAGPIGLLVAAVSRAQGATSITLLDINRSRLDFARSYLAPFPLRTILLTPKPRTSTEDNLDFSQHTVAELGLDEVDVVFECTGAETCVQMSILLARRGGCVMMIGMGAKTQVLPVDVIGTREVDIKGNFRYANAHPSAIALVETGMVSTKELISHRFQLSESIQALELLASGAEGVIKVAIGDF</sequence>
<evidence type="ECO:0008006" key="10">
    <source>
        <dbReference type="Google" id="ProtNLM"/>
    </source>
</evidence>
<dbReference type="Pfam" id="PF08240">
    <property type="entry name" value="ADH_N"/>
    <property type="match status" value="1"/>
</dbReference>
<evidence type="ECO:0000313" key="8">
    <source>
        <dbReference type="EMBL" id="RUP43839.1"/>
    </source>
</evidence>
<dbReference type="Gene3D" id="3.90.180.10">
    <property type="entry name" value="Medium-chain alcohol dehydrogenases, catalytic domain"/>
    <property type="match status" value="1"/>
</dbReference>
<evidence type="ECO:0000256" key="5">
    <source>
        <dbReference type="ARBA" id="ARBA00023002"/>
    </source>
</evidence>
<protein>
    <recommendedName>
        <fullName evidence="10">Sorbitol dehydrogenase</fullName>
    </recommendedName>
</protein>
<keyword evidence="4" id="KW-0862">Zinc</keyword>
<comment type="similarity">
    <text evidence="2">Belongs to the zinc-containing alcohol dehydrogenase family.</text>
</comment>
<dbReference type="PANTHER" id="PTHR43161">
    <property type="entry name" value="SORBITOL DEHYDROGENASE"/>
    <property type="match status" value="1"/>
</dbReference>
<evidence type="ECO:0000259" key="7">
    <source>
        <dbReference type="Pfam" id="PF08240"/>
    </source>
</evidence>
<keyword evidence="9" id="KW-1185">Reference proteome</keyword>
<accession>A0A433CZ31</accession>
<dbReference type="PANTHER" id="PTHR43161:SF9">
    <property type="entry name" value="SORBITOL DEHYDROGENASE"/>
    <property type="match status" value="1"/>
</dbReference>
<proteinExistence type="inferred from homology"/>
<dbReference type="Gene3D" id="3.40.50.720">
    <property type="entry name" value="NAD(P)-binding Rossmann-like Domain"/>
    <property type="match status" value="1"/>
</dbReference>
<name>A0A433CZ31_9FUNG</name>